<organism evidence="1 2">
    <name type="scientific">Pseudoalteromonas agarivorans DSM 14585</name>
    <dbReference type="NCBI Taxonomy" id="1312369"/>
    <lineage>
        <taxon>Bacteria</taxon>
        <taxon>Pseudomonadati</taxon>
        <taxon>Pseudomonadota</taxon>
        <taxon>Gammaproteobacteria</taxon>
        <taxon>Alteromonadales</taxon>
        <taxon>Pseudoalteromonadaceae</taxon>
        <taxon>Pseudoalteromonas</taxon>
    </lineage>
</organism>
<proteinExistence type="predicted"/>
<keyword evidence="2" id="KW-1185">Reference proteome</keyword>
<evidence type="ECO:0000313" key="1">
    <source>
        <dbReference type="EMBL" id="ATC82645.1"/>
    </source>
</evidence>
<reference evidence="1" key="1">
    <citation type="submission" date="2015-03" db="EMBL/GenBank/DDBJ databases">
        <authorList>
            <person name="Xie B.-B."/>
            <person name="Rong J.-C."/>
            <person name="Qin Q.-L."/>
            <person name="Zhang Y.-Z."/>
        </authorList>
    </citation>
    <scope>NUCLEOTIDE SEQUENCE</scope>
    <source>
        <strain evidence="1">DSM 14585</strain>
    </source>
</reference>
<sequence>MENSSLKTEILILLEDEDIRSKVCEIAFEHSEKHLTTLSPNKIEESSQNECHGLQAEKDTLKEENAKLRSMLGLKESALVESENLIQSLNVEKSGLEENLSVVLSDVEKSEKTLTETLSLYEELKRKITFYRDNFEEDLRIKEVYEDLSSQTKVSIKNIFKDTTPKGLVVCGTQEKFIFSFWDYIKAEINNSNNQDDKKLVCLFELLFARFKLAFPMFELQKVKVGDMFDNQKFVKHHSSQNMSGPIQALLFRGCVNNQTGKVVKQSIVVL</sequence>
<name>A0ACA8DWL0_9GAMM</name>
<evidence type="ECO:0000313" key="2">
    <source>
        <dbReference type="Proteomes" id="UP000217277"/>
    </source>
</evidence>
<dbReference type="Proteomes" id="UP000217277">
    <property type="component" value="Chromosome I"/>
</dbReference>
<protein>
    <submittedName>
        <fullName evidence="1">Uncharacterized protein</fullName>
    </submittedName>
</protein>
<gene>
    <name evidence="1" type="ORF">PAGA_a2362</name>
</gene>
<dbReference type="EMBL" id="CP011011">
    <property type="protein sequence ID" value="ATC82645.1"/>
    <property type="molecule type" value="Genomic_DNA"/>
</dbReference>
<accession>A0ACA8DWL0</accession>